<dbReference type="PANTHER" id="PTHR34857:SF2">
    <property type="entry name" value="SLL0384 PROTEIN"/>
    <property type="match status" value="1"/>
</dbReference>
<feature type="transmembrane region" description="Helical" evidence="7">
    <location>
        <begin position="181"/>
        <end position="204"/>
    </location>
</feature>
<keyword evidence="11" id="KW-1185">Reference proteome</keyword>
<keyword evidence="5 7" id="KW-0472">Membrane</keyword>
<evidence type="ECO:0000256" key="6">
    <source>
        <dbReference type="SAM" id="MobiDB-lite"/>
    </source>
</evidence>
<feature type="compositionally biased region" description="Basic and acidic residues" evidence="6">
    <location>
        <begin position="1"/>
        <end position="10"/>
    </location>
</feature>
<dbReference type="CDD" id="cd16914">
    <property type="entry name" value="EcfT"/>
    <property type="match status" value="1"/>
</dbReference>
<dbReference type="EMBL" id="CP128400">
    <property type="protein sequence ID" value="WJW69336.1"/>
    <property type="molecule type" value="Genomic_DNA"/>
</dbReference>
<dbReference type="EMBL" id="JACATZ010000003">
    <property type="protein sequence ID" value="NWJ47424.1"/>
    <property type="molecule type" value="Genomic_DNA"/>
</dbReference>
<evidence type="ECO:0000313" key="8">
    <source>
        <dbReference type="EMBL" id="NWJ47424.1"/>
    </source>
</evidence>
<accession>A0A8T7M5Q9</accession>
<protein>
    <submittedName>
        <fullName evidence="8">Cobalt ECF transporter T component CbiQ</fullName>
    </submittedName>
</protein>
<keyword evidence="2" id="KW-1003">Cell membrane</keyword>
<dbReference type="RefSeq" id="WP_341471225.1">
    <property type="nucleotide sequence ID" value="NZ_CP128400.1"/>
</dbReference>
<dbReference type="GO" id="GO:0006824">
    <property type="term" value="P:cobalt ion transport"/>
    <property type="evidence" value="ECO:0007669"/>
    <property type="project" value="InterPro"/>
</dbReference>
<evidence type="ECO:0000256" key="3">
    <source>
        <dbReference type="ARBA" id="ARBA00022692"/>
    </source>
</evidence>
<keyword evidence="4 7" id="KW-1133">Transmembrane helix</keyword>
<dbReference type="GO" id="GO:0043190">
    <property type="term" value="C:ATP-binding cassette (ABC) transporter complex"/>
    <property type="evidence" value="ECO:0007669"/>
    <property type="project" value="InterPro"/>
</dbReference>
<comment type="subcellular location">
    <subcellularLocation>
        <location evidence="1">Cell membrane</location>
        <topology evidence="1">Multi-pass membrane protein</topology>
    </subcellularLocation>
</comment>
<evidence type="ECO:0000256" key="2">
    <source>
        <dbReference type="ARBA" id="ARBA00022475"/>
    </source>
</evidence>
<dbReference type="Proteomes" id="UP001431572">
    <property type="component" value="Chromosome 2"/>
</dbReference>
<evidence type="ECO:0000313" key="9">
    <source>
        <dbReference type="EMBL" id="WJW69336.1"/>
    </source>
</evidence>
<evidence type="ECO:0000256" key="4">
    <source>
        <dbReference type="ARBA" id="ARBA00022989"/>
    </source>
</evidence>
<evidence type="ECO:0000256" key="5">
    <source>
        <dbReference type="ARBA" id="ARBA00023136"/>
    </source>
</evidence>
<evidence type="ECO:0000313" key="11">
    <source>
        <dbReference type="Proteomes" id="UP001431572"/>
    </source>
</evidence>
<evidence type="ECO:0000256" key="7">
    <source>
        <dbReference type="SAM" id="Phobius"/>
    </source>
</evidence>
<reference evidence="8 10" key="1">
    <citation type="submission" date="2020-06" db="EMBL/GenBank/DDBJ databases">
        <title>Anoxygenic phototrophic Chloroflexota member uses a Type I reaction center.</title>
        <authorList>
            <person name="Tsuji J.M."/>
            <person name="Shaw N.A."/>
            <person name="Nagashima S."/>
            <person name="Venkiteswaran J."/>
            <person name="Schiff S.L."/>
            <person name="Hanada S."/>
            <person name="Tank M."/>
            <person name="Neufeld J.D."/>
        </authorList>
    </citation>
    <scope>NUCLEOTIDE SEQUENCE [LARGE SCALE GENOMIC DNA]</scope>
    <source>
        <strain evidence="8">L227-S17</strain>
    </source>
</reference>
<name>A0A8T7M5Q9_9CHLR</name>
<gene>
    <name evidence="8" type="primary">cbiQ</name>
    <name evidence="8" type="ORF">HXX08_16315</name>
    <name evidence="9" type="ORF">OZ401_002944</name>
</gene>
<dbReference type="NCBIfam" id="TIGR02454">
    <property type="entry name" value="ECF_T_CbiQ"/>
    <property type="match status" value="1"/>
</dbReference>
<organism evidence="8 10">
    <name type="scientific">Candidatus Chlorohelix allophototropha</name>
    <dbReference type="NCBI Taxonomy" id="3003348"/>
    <lineage>
        <taxon>Bacteria</taxon>
        <taxon>Bacillati</taxon>
        <taxon>Chloroflexota</taxon>
        <taxon>Chloroflexia</taxon>
        <taxon>Candidatus Chloroheliales</taxon>
        <taxon>Candidatus Chloroheliaceae</taxon>
        <taxon>Candidatus Chlorohelix</taxon>
    </lineage>
</organism>
<keyword evidence="3 7" id="KW-0812">Transmembrane</keyword>
<proteinExistence type="predicted"/>
<feature type="transmembrane region" description="Helical" evidence="7">
    <location>
        <begin position="268"/>
        <end position="288"/>
    </location>
</feature>
<evidence type="ECO:0000256" key="1">
    <source>
        <dbReference type="ARBA" id="ARBA00004651"/>
    </source>
</evidence>
<dbReference type="InterPro" id="IPR051611">
    <property type="entry name" value="ECF_transporter_component"/>
</dbReference>
<feature type="transmembrane region" description="Helical" evidence="7">
    <location>
        <begin position="108"/>
        <end position="127"/>
    </location>
</feature>
<reference evidence="9" key="2">
    <citation type="journal article" date="2024" name="Nature">
        <title>Anoxygenic phototroph of the Chloroflexota uses a type I reaction centre.</title>
        <authorList>
            <person name="Tsuji J.M."/>
            <person name="Shaw N.A."/>
            <person name="Nagashima S."/>
            <person name="Venkiteswaran J.J."/>
            <person name="Schiff S.L."/>
            <person name="Watanabe T."/>
            <person name="Fukui M."/>
            <person name="Hanada S."/>
            <person name="Tank M."/>
            <person name="Neufeld J.D."/>
        </authorList>
    </citation>
    <scope>NUCLEOTIDE SEQUENCE</scope>
    <source>
        <strain evidence="9">L227-S17</strain>
    </source>
</reference>
<feature type="transmembrane region" description="Helical" evidence="7">
    <location>
        <begin position="64"/>
        <end position="88"/>
    </location>
</feature>
<dbReference type="Pfam" id="PF02361">
    <property type="entry name" value="CbiQ"/>
    <property type="match status" value="1"/>
</dbReference>
<dbReference type="PANTHER" id="PTHR34857">
    <property type="entry name" value="SLL0384 PROTEIN"/>
    <property type="match status" value="1"/>
</dbReference>
<dbReference type="AlphaFoldDB" id="A0A8T7M5Q9"/>
<feature type="transmembrane region" description="Helical" evidence="7">
    <location>
        <begin position="139"/>
        <end position="161"/>
    </location>
</feature>
<sequence length="289" mass="31656">MTATTEERSGLSHSVAKARPKKEKPSWLEKTVAGIAESIQRAVFTEEHARKDGWLQKVDPRAKLIMFLALVLAASITGSILALALLYAVTLVAARASQVPFDFFVKRVWVGIPLFAGIVVIPSLFFIPGDRLLFFSIPGLISAIIFVARVGVSVSLAVLLVLVTPWADVLKSLQALKVPSIFILLLSMTYRYIFLFLRSATGLFEARKSRMVGRTSGGEQRSWITASMGGLMHRSFKMSNEVYTAMLARGFSGQVRSYNSYRMKGGDWLALAVTVIIAAVALTLGQLVK</sequence>
<dbReference type="InterPro" id="IPR003339">
    <property type="entry name" value="ABC/ECF_trnsptr_transmembrane"/>
</dbReference>
<feature type="region of interest" description="Disordered" evidence="6">
    <location>
        <begin position="1"/>
        <end position="25"/>
    </location>
</feature>
<dbReference type="InterPro" id="IPR012809">
    <property type="entry name" value="ECF_CbiQ"/>
</dbReference>
<evidence type="ECO:0000313" key="10">
    <source>
        <dbReference type="Proteomes" id="UP000521676"/>
    </source>
</evidence>
<dbReference type="Proteomes" id="UP000521676">
    <property type="component" value="Unassembled WGS sequence"/>
</dbReference>